<dbReference type="InterPro" id="IPR013815">
    <property type="entry name" value="ATP_grasp_subdomain_1"/>
</dbReference>
<feature type="domain" description="ATP-grasp" evidence="5">
    <location>
        <begin position="107"/>
        <end position="306"/>
    </location>
</feature>
<comment type="caution">
    <text evidence="6">The sequence shown here is derived from an EMBL/GenBank/DDBJ whole genome shotgun (WGS) entry which is preliminary data.</text>
</comment>
<dbReference type="SUPFAM" id="SSF56059">
    <property type="entry name" value="Glutathione synthetase ATP-binding domain-like"/>
    <property type="match status" value="1"/>
</dbReference>
<dbReference type="InterPro" id="IPR052032">
    <property type="entry name" value="ATP-dep_AA_Ligase"/>
</dbReference>
<dbReference type="PROSITE" id="PS50975">
    <property type="entry name" value="ATP_GRASP"/>
    <property type="match status" value="1"/>
</dbReference>
<evidence type="ECO:0000259" key="5">
    <source>
        <dbReference type="PROSITE" id="PS50975"/>
    </source>
</evidence>
<dbReference type="Gene3D" id="3.30.1490.20">
    <property type="entry name" value="ATP-grasp fold, A domain"/>
    <property type="match status" value="1"/>
</dbReference>
<keyword evidence="7" id="KW-1185">Reference proteome</keyword>
<dbReference type="PANTHER" id="PTHR43585">
    <property type="entry name" value="FUMIPYRROLE BIOSYNTHESIS PROTEIN C"/>
    <property type="match status" value="1"/>
</dbReference>
<proteinExistence type="predicted"/>
<name>A0A2A2G8L9_9BACT</name>
<dbReference type="InterPro" id="IPR011761">
    <property type="entry name" value="ATP-grasp"/>
</dbReference>
<evidence type="ECO:0000256" key="3">
    <source>
        <dbReference type="ARBA" id="ARBA00022840"/>
    </source>
</evidence>
<keyword evidence="3 4" id="KW-0067">ATP-binding</keyword>
<evidence type="ECO:0000313" key="7">
    <source>
        <dbReference type="Proteomes" id="UP000218831"/>
    </source>
</evidence>
<evidence type="ECO:0000256" key="1">
    <source>
        <dbReference type="ARBA" id="ARBA00022598"/>
    </source>
</evidence>
<sequence>MKKILMLGASHFQVPAIKYAKEAGYYVITADYKPDNPGHEFSDEYHNVSTIKKDEILKLSSALNIDGILSYASDPGAPTAAYVSEKLGLPGNPYRSVLTLQRKDLFREFLRKHDFNVPQSDSFKERDKAKRYADYLLDKFKHIIVKPVDSSGSKGVSKLATIDEFDVLFAKAKEFSLSDEVVVEQFIEKRSYQMDGDGFVWDGHLAFSCFGTQHNDFECHPHVPVGISFPYVGDKVIQERARKQIDRIMSLLDMKVGGLNIEFILDQNDKIYIIEIGPRSGGNLIPEVIRYATDIDLIKYAVEGALGKDCSDLNQVDTKGFYSSYILHARKTGTVENIVISDEIVPNIVEQNIMVDKGDAVQKFDGSHDTLGTFILRFEVHGEMVEYLDNMNNYISVNVEAC</sequence>
<dbReference type="GO" id="GO:0016874">
    <property type="term" value="F:ligase activity"/>
    <property type="evidence" value="ECO:0007669"/>
    <property type="project" value="UniProtKB-KW"/>
</dbReference>
<dbReference type="EMBL" id="NSKE01000010">
    <property type="protein sequence ID" value="PAU93173.1"/>
    <property type="molecule type" value="Genomic_DNA"/>
</dbReference>
<keyword evidence="2 4" id="KW-0547">Nucleotide-binding</keyword>
<dbReference type="PANTHER" id="PTHR43585:SF2">
    <property type="entry name" value="ATP-GRASP ENZYME FSQD"/>
    <property type="match status" value="1"/>
</dbReference>
<evidence type="ECO:0000256" key="2">
    <source>
        <dbReference type="ARBA" id="ARBA00022741"/>
    </source>
</evidence>
<organism evidence="6 7">
    <name type="scientific">Fodinibius salipaludis</name>
    <dbReference type="NCBI Taxonomy" id="2032627"/>
    <lineage>
        <taxon>Bacteria</taxon>
        <taxon>Pseudomonadati</taxon>
        <taxon>Balneolota</taxon>
        <taxon>Balneolia</taxon>
        <taxon>Balneolales</taxon>
        <taxon>Balneolaceae</taxon>
        <taxon>Fodinibius</taxon>
    </lineage>
</organism>
<keyword evidence="1" id="KW-0436">Ligase</keyword>
<protein>
    <submittedName>
        <fullName evidence="6">Carbamoyl-phosphate-synthetase</fullName>
    </submittedName>
</protein>
<dbReference type="Pfam" id="PF02655">
    <property type="entry name" value="ATP-grasp_3"/>
    <property type="match status" value="1"/>
</dbReference>
<dbReference type="Proteomes" id="UP000218831">
    <property type="component" value="Unassembled WGS sequence"/>
</dbReference>
<dbReference type="Gene3D" id="3.40.50.20">
    <property type="match status" value="1"/>
</dbReference>
<gene>
    <name evidence="6" type="ORF">CK503_13520</name>
</gene>
<accession>A0A2A2G8L9</accession>
<evidence type="ECO:0000313" key="6">
    <source>
        <dbReference type="EMBL" id="PAU93173.1"/>
    </source>
</evidence>
<reference evidence="6 7" key="1">
    <citation type="submission" date="2017-08" db="EMBL/GenBank/DDBJ databases">
        <title>Aliifodinibius alkalisoli sp. nov., isolated from saline alkaline soil.</title>
        <authorList>
            <person name="Liu D."/>
            <person name="Zhang G."/>
        </authorList>
    </citation>
    <scope>NUCLEOTIDE SEQUENCE [LARGE SCALE GENOMIC DNA]</scope>
    <source>
        <strain evidence="6 7">WN023</strain>
    </source>
</reference>
<dbReference type="OrthoDB" id="9803907at2"/>
<dbReference type="GO" id="GO:0046872">
    <property type="term" value="F:metal ion binding"/>
    <property type="evidence" value="ECO:0007669"/>
    <property type="project" value="InterPro"/>
</dbReference>
<dbReference type="GO" id="GO:0005524">
    <property type="term" value="F:ATP binding"/>
    <property type="evidence" value="ECO:0007669"/>
    <property type="project" value="UniProtKB-UniRule"/>
</dbReference>
<dbReference type="RefSeq" id="WP_095607356.1">
    <property type="nucleotide sequence ID" value="NZ_NSKE01000010.1"/>
</dbReference>
<dbReference type="InterPro" id="IPR003806">
    <property type="entry name" value="ATP-grasp_PylC-type"/>
</dbReference>
<dbReference type="Gene3D" id="3.30.470.20">
    <property type="entry name" value="ATP-grasp fold, B domain"/>
    <property type="match status" value="1"/>
</dbReference>
<evidence type="ECO:0000256" key="4">
    <source>
        <dbReference type="PROSITE-ProRule" id="PRU00409"/>
    </source>
</evidence>
<dbReference type="AlphaFoldDB" id="A0A2A2G8L9"/>